<dbReference type="InterPro" id="IPR003593">
    <property type="entry name" value="AAA+_ATPase"/>
</dbReference>
<dbReference type="PROSITE" id="PS00211">
    <property type="entry name" value="ABC_TRANSPORTER_1"/>
    <property type="match status" value="1"/>
</dbReference>
<evidence type="ECO:0000259" key="11">
    <source>
        <dbReference type="PROSITE" id="PS50929"/>
    </source>
</evidence>
<comment type="subcellular location">
    <subcellularLocation>
        <location evidence="1">Cell membrane</location>
        <topology evidence="1">Multi-pass membrane protein</topology>
    </subcellularLocation>
</comment>
<dbReference type="Gene3D" id="1.20.1560.10">
    <property type="entry name" value="ABC transporter type 1, transmembrane domain"/>
    <property type="match status" value="1"/>
</dbReference>
<evidence type="ECO:0000256" key="4">
    <source>
        <dbReference type="ARBA" id="ARBA00022741"/>
    </source>
</evidence>
<dbReference type="CDD" id="cd03254">
    <property type="entry name" value="ABCC_Glucan_exporter_like"/>
    <property type="match status" value="1"/>
</dbReference>
<keyword evidence="13" id="KW-1185">Reference proteome</keyword>
<dbReference type="Proteomes" id="UP000282574">
    <property type="component" value="Unassembled WGS sequence"/>
</dbReference>
<comment type="caution">
    <text evidence="12">The sequence shown here is derived from an EMBL/GenBank/DDBJ whole genome shotgun (WGS) entry which is preliminary data.</text>
</comment>
<evidence type="ECO:0000256" key="1">
    <source>
        <dbReference type="ARBA" id="ARBA00004651"/>
    </source>
</evidence>
<feature type="domain" description="ABC transporter" evidence="10">
    <location>
        <begin position="410"/>
        <end position="643"/>
    </location>
</feature>
<dbReference type="GO" id="GO:0034040">
    <property type="term" value="F:ATPase-coupled lipid transmembrane transporter activity"/>
    <property type="evidence" value="ECO:0007669"/>
    <property type="project" value="TreeGrafter"/>
</dbReference>
<evidence type="ECO:0000256" key="9">
    <source>
        <dbReference type="SAM" id="Phobius"/>
    </source>
</evidence>
<dbReference type="Pfam" id="PF00005">
    <property type="entry name" value="ABC_tran"/>
    <property type="match status" value="1"/>
</dbReference>
<keyword evidence="4" id="KW-0547">Nucleotide-binding</keyword>
<keyword evidence="5 12" id="KW-0067">ATP-binding</keyword>
<evidence type="ECO:0000256" key="3">
    <source>
        <dbReference type="ARBA" id="ARBA00022692"/>
    </source>
</evidence>
<dbReference type="EMBL" id="RSCK01000049">
    <property type="protein sequence ID" value="RUT09275.1"/>
    <property type="molecule type" value="Genomic_DNA"/>
</dbReference>
<dbReference type="InterPro" id="IPR003439">
    <property type="entry name" value="ABC_transporter-like_ATP-bd"/>
</dbReference>
<keyword evidence="2" id="KW-0813">Transport</keyword>
<feature type="transmembrane region" description="Helical" evidence="9">
    <location>
        <begin position="82"/>
        <end position="101"/>
    </location>
</feature>
<dbReference type="InterPro" id="IPR011527">
    <property type="entry name" value="ABC1_TM_dom"/>
</dbReference>
<dbReference type="RefSeq" id="WP_106167603.1">
    <property type="nucleotide sequence ID" value="NZ_JAVKZF010000002.1"/>
</dbReference>
<dbReference type="Pfam" id="PF00664">
    <property type="entry name" value="ABC_membrane"/>
    <property type="match status" value="1"/>
</dbReference>
<evidence type="ECO:0000256" key="2">
    <source>
        <dbReference type="ARBA" id="ARBA00022448"/>
    </source>
</evidence>
<evidence type="ECO:0000256" key="8">
    <source>
        <dbReference type="SAM" id="MobiDB-lite"/>
    </source>
</evidence>
<keyword evidence="6 9" id="KW-1133">Transmembrane helix</keyword>
<dbReference type="SUPFAM" id="SSF52540">
    <property type="entry name" value="P-loop containing nucleoside triphosphate hydrolases"/>
    <property type="match status" value="1"/>
</dbReference>
<feature type="transmembrane region" description="Helical" evidence="9">
    <location>
        <begin position="187"/>
        <end position="205"/>
    </location>
</feature>
<dbReference type="PROSITE" id="PS50929">
    <property type="entry name" value="ABC_TM1F"/>
    <property type="match status" value="1"/>
</dbReference>
<organism evidence="12 13">
    <name type="scientific">Chroococcidiopsis cubana SAG 39.79</name>
    <dbReference type="NCBI Taxonomy" id="388085"/>
    <lineage>
        <taxon>Bacteria</taxon>
        <taxon>Bacillati</taxon>
        <taxon>Cyanobacteriota</taxon>
        <taxon>Cyanophyceae</taxon>
        <taxon>Chroococcidiopsidales</taxon>
        <taxon>Chroococcidiopsidaceae</taxon>
        <taxon>Chroococcidiopsis</taxon>
    </lineage>
</organism>
<accession>A0AB37UG36</accession>
<feature type="domain" description="ABC transmembrane type-1" evidence="11">
    <location>
        <begin position="38"/>
        <end position="330"/>
    </location>
</feature>
<feature type="region of interest" description="Disordered" evidence="8">
    <location>
        <begin position="353"/>
        <end position="380"/>
    </location>
</feature>
<dbReference type="PROSITE" id="PS50893">
    <property type="entry name" value="ABC_TRANSPORTER_2"/>
    <property type="match status" value="1"/>
</dbReference>
<evidence type="ECO:0000256" key="6">
    <source>
        <dbReference type="ARBA" id="ARBA00022989"/>
    </source>
</evidence>
<dbReference type="PANTHER" id="PTHR24221:SF589">
    <property type="entry name" value="ABC TRANSPORTER"/>
    <property type="match status" value="1"/>
</dbReference>
<dbReference type="FunFam" id="3.40.50.300:FF:000287">
    <property type="entry name" value="Multidrug ABC transporter ATP-binding protein"/>
    <property type="match status" value="1"/>
</dbReference>
<dbReference type="InterPro" id="IPR036640">
    <property type="entry name" value="ABC1_TM_sf"/>
</dbReference>
<dbReference type="InterPro" id="IPR017871">
    <property type="entry name" value="ABC_transporter-like_CS"/>
</dbReference>
<reference evidence="12 13" key="1">
    <citation type="journal article" date="2019" name="Genome Biol. Evol.">
        <title>Day and night: Metabolic profiles and evolutionary relationships of six axenic non-marine cyanobacteria.</title>
        <authorList>
            <person name="Will S.E."/>
            <person name="Henke P."/>
            <person name="Boedeker C."/>
            <person name="Huang S."/>
            <person name="Brinkmann H."/>
            <person name="Rohde M."/>
            <person name="Jarek M."/>
            <person name="Friedl T."/>
            <person name="Seufert S."/>
            <person name="Schumacher M."/>
            <person name="Overmann J."/>
            <person name="Neumann-Schaal M."/>
            <person name="Petersen J."/>
        </authorList>
    </citation>
    <scope>NUCLEOTIDE SEQUENCE [LARGE SCALE GENOMIC DNA]</scope>
    <source>
        <strain evidence="12 13">SAG 39.79</strain>
    </source>
</reference>
<keyword evidence="3 9" id="KW-0812">Transmembrane</keyword>
<dbReference type="PANTHER" id="PTHR24221">
    <property type="entry name" value="ATP-BINDING CASSETTE SUB-FAMILY B"/>
    <property type="match status" value="1"/>
</dbReference>
<feature type="transmembrane region" description="Helical" evidence="9">
    <location>
        <begin position="273"/>
        <end position="293"/>
    </location>
</feature>
<gene>
    <name evidence="12" type="ORF">DSM107010_45710</name>
</gene>
<protein>
    <submittedName>
        <fullName evidence="12">ABC transporter ATP-binding protein</fullName>
    </submittedName>
</protein>
<dbReference type="SUPFAM" id="SSF90123">
    <property type="entry name" value="ABC transporter transmembrane region"/>
    <property type="match status" value="1"/>
</dbReference>
<keyword evidence="7 9" id="KW-0472">Membrane</keyword>
<evidence type="ECO:0000313" key="12">
    <source>
        <dbReference type="EMBL" id="RUT09275.1"/>
    </source>
</evidence>
<evidence type="ECO:0000256" key="7">
    <source>
        <dbReference type="ARBA" id="ARBA00023136"/>
    </source>
</evidence>
<name>A0AB37UG36_9CYAN</name>
<dbReference type="GO" id="GO:0005886">
    <property type="term" value="C:plasma membrane"/>
    <property type="evidence" value="ECO:0007669"/>
    <property type="project" value="UniProtKB-SubCell"/>
</dbReference>
<feature type="transmembrane region" description="Helical" evidence="9">
    <location>
        <begin position="36"/>
        <end position="62"/>
    </location>
</feature>
<dbReference type="GO" id="GO:0140359">
    <property type="term" value="F:ABC-type transporter activity"/>
    <property type="evidence" value="ECO:0007669"/>
    <property type="project" value="InterPro"/>
</dbReference>
<feature type="transmembrane region" description="Helical" evidence="9">
    <location>
        <begin position="158"/>
        <end position="181"/>
    </location>
</feature>
<dbReference type="SMART" id="SM00382">
    <property type="entry name" value="AAA"/>
    <property type="match status" value="1"/>
</dbReference>
<dbReference type="CDD" id="cd18544">
    <property type="entry name" value="ABC_6TM_TmrA_like"/>
    <property type="match status" value="1"/>
</dbReference>
<evidence type="ECO:0000313" key="13">
    <source>
        <dbReference type="Proteomes" id="UP000282574"/>
    </source>
</evidence>
<evidence type="ECO:0000256" key="5">
    <source>
        <dbReference type="ARBA" id="ARBA00022840"/>
    </source>
</evidence>
<evidence type="ECO:0000259" key="10">
    <source>
        <dbReference type="PROSITE" id="PS50893"/>
    </source>
</evidence>
<dbReference type="GO" id="GO:0005524">
    <property type="term" value="F:ATP binding"/>
    <property type="evidence" value="ECO:0007669"/>
    <property type="project" value="UniProtKB-KW"/>
</dbReference>
<dbReference type="InterPro" id="IPR039421">
    <property type="entry name" value="Type_1_exporter"/>
</dbReference>
<dbReference type="Gene3D" id="3.40.50.300">
    <property type="entry name" value="P-loop containing nucleotide triphosphate hydrolases"/>
    <property type="match status" value="1"/>
</dbReference>
<proteinExistence type="predicted"/>
<dbReference type="AlphaFoldDB" id="A0AB37UG36"/>
<dbReference type="GO" id="GO:0016887">
    <property type="term" value="F:ATP hydrolysis activity"/>
    <property type="evidence" value="ECO:0007669"/>
    <property type="project" value="InterPro"/>
</dbReference>
<sequence>MTTSAPVSQPVRNRRRQNDWRLFLRLIPYGRRHGRLLLISTVLLVPVAIANAVQPILIGQAISLIRKEPNTYDFLKNLPLGQGLQILEGLLLLTVIVRLIFSGVQGYLVQKVGQQMTADIRNDLFAHVTSLAVRFFDRTPVGKLITRLTSDVEALGDVFTTGAIGIISDLFSMLVILALMFQQQWQLALMLLLMLFPVTGLIIFFQQQYRKANYKAREELSLLNSTLQENISGINVVQMFRREQFNAELFRATNLNYIREVDRTIFHDSAVSATLEWVALVAVAGVLWLGGIFVLQERLEFGVLAAFILFAQRLFDPLRQFAEKFTAIQAGFTAVERISDILDEPIEIRDPVENGSRESVGAGLETRPYGSRGREKRAEETRRLGAEGATTNYQLPITNYQLPTTHVGEIRFEKVWFAYKNDDYVIKDLDFTIRPGEKIALVGPTGAGKSSIIRLLCRLYEPTRGRILVDGVDIRDIPQAELRCRMGVILQEGFIFAGDVKSNITLGDTYSFEEIRAAAENTNVAQFIEQLPQGYDTQLRERGTNLSSGQKQLLAFARAAIRNPHILVLDEATASLDVGTEASIQDALERLLEGRTAIIIAHRLSTIRNVDRIFVLKRGELVESGTHEELIQLGGLYAGLHQLQMLGT</sequence>
<dbReference type="InterPro" id="IPR027417">
    <property type="entry name" value="P-loop_NTPase"/>
</dbReference>